<dbReference type="InterPro" id="IPR003717">
    <property type="entry name" value="RecO"/>
</dbReference>
<sequence>MQEWSSPVIVLNTRPYGETDGIVSVLSLEQGLFRGLVKGMISRRQISIWQTGNFVNVDWSAKLSDQLGYFKGELIRSNFAILSPCPLAFSAMLSLCAVAESGLLERQPVEYIAKSSFQYLDFVAENPTDSNKEIVPRLLRWELNFLAALGYALDISICYESDKCQSFFVSPRTGKVVTEVMAGKWKPKLFPFPSFFLNEEENGNQKDWMNGLKLSRYFLEKNVFSLINKDLPRARKNFEERVAANIDNF</sequence>
<keyword evidence="2" id="KW-0233">DNA recombination</keyword>
<organism evidence="5 6">
    <name type="scientific">Commensalibacter melissae</name>
    <dbReference type="NCBI Taxonomy" id="2070537"/>
    <lineage>
        <taxon>Bacteria</taxon>
        <taxon>Pseudomonadati</taxon>
        <taxon>Pseudomonadota</taxon>
        <taxon>Alphaproteobacteria</taxon>
        <taxon>Acetobacterales</taxon>
        <taxon>Acetobacteraceae</taxon>
    </lineage>
</organism>
<evidence type="ECO:0000313" key="5">
    <source>
        <dbReference type="EMBL" id="PXZ01585.1"/>
    </source>
</evidence>
<dbReference type="GO" id="GO:0006302">
    <property type="term" value="P:double-strand break repair"/>
    <property type="evidence" value="ECO:0007669"/>
    <property type="project" value="TreeGrafter"/>
</dbReference>
<dbReference type="InterPro" id="IPR022572">
    <property type="entry name" value="DNA_rep/recomb_RecO_N"/>
</dbReference>
<name>A0A318MXQ7_9PROT</name>
<accession>A0A318MXQ7</accession>
<proteinExistence type="predicted"/>
<protein>
    <submittedName>
        <fullName evidence="5">DNA repair protein RecO</fullName>
    </submittedName>
</protein>
<dbReference type="Gene3D" id="2.40.50.140">
    <property type="entry name" value="Nucleic acid-binding proteins"/>
    <property type="match status" value="1"/>
</dbReference>
<dbReference type="GO" id="GO:0043590">
    <property type="term" value="C:bacterial nucleoid"/>
    <property type="evidence" value="ECO:0007669"/>
    <property type="project" value="TreeGrafter"/>
</dbReference>
<dbReference type="EMBL" id="QGLT01000001">
    <property type="protein sequence ID" value="PXZ01585.1"/>
    <property type="molecule type" value="Genomic_DNA"/>
</dbReference>
<dbReference type="InterPro" id="IPR012340">
    <property type="entry name" value="NA-bd_OB-fold"/>
</dbReference>
<comment type="caution">
    <text evidence="5">The sequence shown here is derived from an EMBL/GenBank/DDBJ whole genome shotgun (WGS) entry which is preliminary data.</text>
</comment>
<dbReference type="Pfam" id="PF02565">
    <property type="entry name" value="RecO_C"/>
    <property type="match status" value="1"/>
</dbReference>
<gene>
    <name evidence="5" type="primary">recO</name>
    <name evidence="5" type="ORF">DK869_00810</name>
</gene>
<evidence type="ECO:0000256" key="1">
    <source>
        <dbReference type="ARBA" id="ARBA00022763"/>
    </source>
</evidence>
<evidence type="ECO:0000256" key="3">
    <source>
        <dbReference type="ARBA" id="ARBA00023204"/>
    </source>
</evidence>
<feature type="domain" description="DNA replication/recombination mediator RecO N-terminal" evidence="4">
    <location>
        <begin position="1"/>
        <end position="77"/>
    </location>
</feature>
<keyword evidence="1" id="KW-0227">DNA damage</keyword>
<evidence type="ECO:0000259" key="4">
    <source>
        <dbReference type="Pfam" id="PF11967"/>
    </source>
</evidence>
<dbReference type="GO" id="GO:0006310">
    <property type="term" value="P:DNA recombination"/>
    <property type="evidence" value="ECO:0007669"/>
    <property type="project" value="UniProtKB-KW"/>
</dbReference>
<dbReference type="OrthoDB" id="9804792at2"/>
<dbReference type="PANTHER" id="PTHR33991">
    <property type="entry name" value="DNA REPAIR PROTEIN RECO"/>
    <property type="match status" value="1"/>
</dbReference>
<keyword evidence="3" id="KW-0234">DNA repair</keyword>
<dbReference type="SUPFAM" id="SSF50249">
    <property type="entry name" value="Nucleic acid-binding proteins"/>
    <property type="match status" value="1"/>
</dbReference>
<keyword evidence="6" id="KW-1185">Reference proteome</keyword>
<evidence type="ECO:0000256" key="2">
    <source>
        <dbReference type="ARBA" id="ARBA00023172"/>
    </source>
</evidence>
<dbReference type="Proteomes" id="UP000247565">
    <property type="component" value="Unassembled WGS sequence"/>
</dbReference>
<evidence type="ECO:0000313" key="6">
    <source>
        <dbReference type="Proteomes" id="UP000247565"/>
    </source>
</evidence>
<dbReference type="AlphaFoldDB" id="A0A318MXQ7"/>
<reference evidence="5 6" key="1">
    <citation type="submission" date="2018-05" db="EMBL/GenBank/DDBJ databases">
        <title>Reference genomes for bee gut microbiota database.</title>
        <authorList>
            <person name="Ellegaard K.M."/>
        </authorList>
    </citation>
    <scope>NUCLEOTIDE SEQUENCE [LARGE SCALE GENOMIC DNA]</scope>
    <source>
        <strain evidence="5 6">ESL0284</strain>
    </source>
</reference>
<dbReference type="Pfam" id="PF11967">
    <property type="entry name" value="RecO_N"/>
    <property type="match status" value="1"/>
</dbReference>
<dbReference type="PANTHER" id="PTHR33991:SF1">
    <property type="entry name" value="DNA REPAIR PROTEIN RECO"/>
    <property type="match status" value="1"/>
</dbReference>
<dbReference type="RefSeq" id="WP_110438104.1">
    <property type="nucleotide sequence ID" value="NZ_CP046393.1"/>
</dbReference>
<dbReference type="NCBIfam" id="TIGR00613">
    <property type="entry name" value="reco"/>
    <property type="match status" value="1"/>
</dbReference>